<evidence type="ECO:0000256" key="6">
    <source>
        <dbReference type="ARBA" id="ARBA00039101"/>
    </source>
</evidence>
<evidence type="ECO:0000256" key="2">
    <source>
        <dbReference type="ARBA" id="ARBA00006730"/>
    </source>
</evidence>
<dbReference type="SUPFAM" id="SSF51971">
    <property type="entry name" value="Nucleotide-binding domain"/>
    <property type="match status" value="1"/>
</dbReference>
<dbReference type="PANTHER" id="PTHR11530">
    <property type="entry name" value="D-AMINO ACID OXIDASE"/>
    <property type="match status" value="1"/>
</dbReference>
<evidence type="ECO:0000256" key="8">
    <source>
        <dbReference type="ARBA" id="ARBA00049547"/>
    </source>
</evidence>
<dbReference type="EMBL" id="CABPSB010000016">
    <property type="protein sequence ID" value="VVE36119.1"/>
    <property type="molecule type" value="Genomic_DNA"/>
</dbReference>
<dbReference type="InterPro" id="IPR023209">
    <property type="entry name" value="DAO"/>
</dbReference>
<dbReference type="Pfam" id="PF01266">
    <property type="entry name" value="DAO"/>
    <property type="match status" value="1"/>
</dbReference>
<keyword evidence="12" id="KW-1185">Reference proteome</keyword>
<feature type="binding site" evidence="9">
    <location>
        <begin position="313"/>
        <end position="318"/>
    </location>
    <ligand>
        <name>FAD</name>
        <dbReference type="ChEBI" id="CHEBI:57692"/>
    </ligand>
</feature>
<evidence type="ECO:0000313" key="12">
    <source>
        <dbReference type="Proteomes" id="UP000406256"/>
    </source>
</evidence>
<comment type="similarity">
    <text evidence="2">Belongs to the DAMOX/DASOX family.</text>
</comment>
<dbReference type="GO" id="GO:0003884">
    <property type="term" value="F:D-amino-acid oxidase activity"/>
    <property type="evidence" value="ECO:0007669"/>
    <property type="project" value="UniProtKB-EC"/>
</dbReference>
<dbReference type="EC" id="1.4.3.3" evidence="6"/>
<keyword evidence="5" id="KW-0560">Oxidoreductase</keyword>
<dbReference type="GO" id="GO:0005737">
    <property type="term" value="C:cytoplasm"/>
    <property type="evidence" value="ECO:0007669"/>
    <property type="project" value="TreeGrafter"/>
</dbReference>
<dbReference type="SUPFAM" id="SSF54373">
    <property type="entry name" value="FAD-linked reductases, C-terminal domain"/>
    <property type="match status" value="1"/>
</dbReference>
<gene>
    <name evidence="11" type="ORF">PAN31108_03894</name>
</gene>
<evidence type="ECO:0000256" key="3">
    <source>
        <dbReference type="ARBA" id="ARBA00022630"/>
    </source>
</evidence>
<dbReference type="Proteomes" id="UP000406256">
    <property type="component" value="Unassembled WGS sequence"/>
</dbReference>
<protein>
    <recommendedName>
        <fullName evidence="7">D-amino-acid oxidase</fullName>
        <ecNumber evidence="6">1.4.3.3</ecNumber>
    </recommendedName>
</protein>
<dbReference type="PANTHER" id="PTHR11530:SF11">
    <property type="entry name" value="D-ASPARTATE OXIDASE"/>
    <property type="match status" value="1"/>
</dbReference>
<evidence type="ECO:0000259" key="10">
    <source>
        <dbReference type="Pfam" id="PF01266"/>
    </source>
</evidence>
<dbReference type="Gene3D" id="3.40.50.720">
    <property type="entry name" value="NAD(P)-binding Rossmann-like Domain"/>
    <property type="match status" value="1"/>
</dbReference>
<dbReference type="GO" id="GO:0071949">
    <property type="term" value="F:FAD binding"/>
    <property type="evidence" value="ECO:0007669"/>
    <property type="project" value="InterPro"/>
</dbReference>
<comment type="cofactor">
    <cofactor evidence="1 9">
        <name>FAD</name>
        <dbReference type="ChEBI" id="CHEBI:57692"/>
    </cofactor>
</comment>
<comment type="catalytic activity">
    <reaction evidence="8">
        <text>a D-alpha-amino acid + O2 + H2O = a 2-oxocarboxylate + H2O2 + NH4(+)</text>
        <dbReference type="Rhea" id="RHEA:21816"/>
        <dbReference type="ChEBI" id="CHEBI:15377"/>
        <dbReference type="ChEBI" id="CHEBI:15379"/>
        <dbReference type="ChEBI" id="CHEBI:16240"/>
        <dbReference type="ChEBI" id="CHEBI:28938"/>
        <dbReference type="ChEBI" id="CHEBI:35179"/>
        <dbReference type="ChEBI" id="CHEBI:59871"/>
        <dbReference type="EC" id="1.4.3.3"/>
    </reaction>
    <physiologicalReaction direction="left-to-right" evidence="8">
        <dbReference type="Rhea" id="RHEA:21817"/>
    </physiologicalReaction>
</comment>
<proteinExistence type="inferred from homology"/>
<feature type="binding site" evidence="9">
    <location>
        <position position="289"/>
    </location>
    <ligand>
        <name>D-dopa</name>
        <dbReference type="ChEBI" id="CHEBI:149689"/>
    </ligand>
</feature>
<dbReference type="InterPro" id="IPR006076">
    <property type="entry name" value="FAD-dep_OxRdtase"/>
</dbReference>
<keyword evidence="4 9" id="KW-0274">FAD</keyword>
<name>A0A5E4XI61_9BURK</name>
<feature type="binding site" evidence="9">
    <location>
        <begin position="60"/>
        <end position="61"/>
    </location>
    <ligand>
        <name>FAD</name>
        <dbReference type="ChEBI" id="CHEBI:57692"/>
    </ligand>
</feature>
<evidence type="ECO:0000256" key="9">
    <source>
        <dbReference type="PIRSR" id="PIRSR000189-1"/>
    </source>
</evidence>
<accession>A0A5E4XI61</accession>
<feature type="binding site" evidence="9">
    <location>
        <position position="314"/>
    </location>
    <ligand>
        <name>D-dopa</name>
        <dbReference type="ChEBI" id="CHEBI:149689"/>
    </ligand>
</feature>
<dbReference type="GO" id="GO:0019478">
    <property type="term" value="P:D-amino acid catabolic process"/>
    <property type="evidence" value="ECO:0007669"/>
    <property type="project" value="TreeGrafter"/>
</dbReference>
<organism evidence="11 12">
    <name type="scientific">Pandoraea anhela</name>
    <dbReference type="NCBI Taxonomy" id="2508295"/>
    <lineage>
        <taxon>Bacteria</taxon>
        <taxon>Pseudomonadati</taxon>
        <taxon>Pseudomonadota</taxon>
        <taxon>Betaproteobacteria</taxon>
        <taxon>Burkholderiales</taxon>
        <taxon>Burkholderiaceae</taxon>
        <taxon>Pandoraea</taxon>
    </lineage>
</organism>
<feature type="domain" description="FAD dependent oxidoreductase" evidence="10">
    <location>
        <begin position="24"/>
        <end position="328"/>
    </location>
</feature>
<evidence type="ECO:0000256" key="5">
    <source>
        <dbReference type="ARBA" id="ARBA00023002"/>
    </source>
</evidence>
<evidence type="ECO:0000256" key="4">
    <source>
        <dbReference type="ARBA" id="ARBA00022827"/>
    </source>
</evidence>
<evidence type="ECO:0000313" key="11">
    <source>
        <dbReference type="EMBL" id="VVE36119.1"/>
    </source>
</evidence>
<evidence type="ECO:0000256" key="1">
    <source>
        <dbReference type="ARBA" id="ARBA00001974"/>
    </source>
</evidence>
<evidence type="ECO:0000256" key="7">
    <source>
        <dbReference type="ARBA" id="ARBA00039751"/>
    </source>
</evidence>
<keyword evidence="3" id="KW-0285">Flavoprotein</keyword>
<sequence length="350" mass="38128">MSQMSPMSPMRHKRHAMPVTQGEHVIVVGAGVSGLTTAVALSLAGCRVTIHAAEGPSQTTSALAAAIWHPFYQAPDFVYLARARQTYATMCRLSTDATSGVLMRSLTEYFRRDAGAPWWAECASRLKRLPETEVPARFACAYRMDVPVADTGAYLRYLMNMFLELGGQYVQRRVDSMTSLLDKADIVVNCCGYGSRQFGDDHLSLSRAIVLRAARDDAVRGCFIDDSDPHAPTYIVERDDDIVLGGTADPALTSTVIGAHQIDDIVRRCARLCEGVAALRVIDARVGFRPMRRAPRVARDSEHPRLFHNYGHGGGGFTLSWGCANDIVRLAGLTSAGAPRRSIDSDAAQP</sequence>
<feature type="binding site" evidence="9">
    <location>
        <position position="234"/>
    </location>
    <ligand>
        <name>D-dopa</name>
        <dbReference type="ChEBI" id="CHEBI:149689"/>
    </ligand>
</feature>
<dbReference type="PIRSF" id="PIRSF000189">
    <property type="entry name" value="D-aa_oxidase"/>
    <property type="match status" value="1"/>
</dbReference>
<feature type="binding site" evidence="9">
    <location>
        <position position="174"/>
    </location>
    <ligand>
        <name>FAD</name>
        <dbReference type="ChEBI" id="CHEBI:57692"/>
    </ligand>
</feature>
<dbReference type="Gene3D" id="3.30.9.10">
    <property type="entry name" value="D-Amino Acid Oxidase, subunit A, domain 2"/>
    <property type="match status" value="1"/>
</dbReference>
<reference evidence="11 12" key="1">
    <citation type="submission" date="2019-08" db="EMBL/GenBank/DDBJ databases">
        <authorList>
            <person name="Peeters C."/>
        </authorList>
    </citation>
    <scope>NUCLEOTIDE SEQUENCE [LARGE SCALE GENOMIC DNA]</scope>
    <source>
        <strain evidence="11 12">LMG 31108</strain>
    </source>
</reference>
<dbReference type="AlphaFoldDB" id="A0A5E4XI61"/>